<dbReference type="VEuPathDB" id="FungiDB:sscle_07g059260"/>
<evidence type="ECO:0000313" key="2">
    <source>
        <dbReference type="Proteomes" id="UP000177798"/>
    </source>
</evidence>
<accession>A0A1D9Q8D2</accession>
<dbReference type="Proteomes" id="UP000177798">
    <property type="component" value="Chromosome 7"/>
</dbReference>
<reference evidence="2" key="1">
    <citation type="journal article" date="2017" name="Genome Biol. Evol.">
        <title>The complete genome sequence of the phytopathogenic fungus Sclerotinia sclerotiorum reveals insights into the genome architecture of broad host range pathogens.</title>
        <authorList>
            <person name="Derbyshire M."/>
            <person name="Denton-Giles M."/>
            <person name="Hegedus D."/>
            <person name="Seifbarghy S."/>
            <person name="Rollins J."/>
            <person name="van Kan J."/>
            <person name="Seidl M.F."/>
            <person name="Faino L."/>
            <person name="Mbengue M."/>
            <person name="Navaud O."/>
            <person name="Raffaele S."/>
            <person name="Hammond-Kosack K."/>
            <person name="Heard S."/>
            <person name="Oliver R."/>
        </authorList>
    </citation>
    <scope>NUCLEOTIDE SEQUENCE [LARGE SCALE GENOMIC DNA]</scope>
    <source>
        <strain evidence="2">ATCC 18683 / 1980 / Ss-1</strain>
    </source>
</reference>
<sequence length="129" mass="14436">MRAMGVCVSSKTTNYILNTNINGDESDWGYSMAFCKAIHKPPAARPELDAMNRVMARKIAASVNGIKGKRPMLLFDFIKREIAMATTSQSIDLKIHSKIPFTQRVSGKDEPDNTETECNEMQWAIVPEI</sequence>
<dbReference type="InterPro" id="IPR053007">
    <property type="entry name" value="CYP450_monoxygenase_sec-met"/>
</dbReference>
<dbReference type="OrthoDB" id="3366823at2759"/>
<dbReference type="EMBL" id="CP017820">
    <property type="protein sequence ID" value="APA11156.1"/>
    <property type="molecule type" value="Genomic_DNA"/>
</dbReference>
<proteinExistence type="predicted"/>
<organism evidence="1 2">
    <name type="scientific">Sclerotinia sclerotiorum (strain ATCC 18683 / 1980 / Ss-1)</name>
    <name type="common">White mold</name>
    <name type="synonym">Whetzelinia sclerotiorum</name>
    <dbReference type="NCBI Taxonomy" id="665079"/>
    <lineage>
        <taxon>Eukaryota</taxon>
        <taxon>Fungi</taxon>
        <taxon>Dikarya</taxon>
        <taxon>Ascomycota</taxon>
        <taxon>Pezizomycotina</taxon>
        <taxon>Leotiomycetes</taxon>
        <taxon>Helotiales</taxon>
        <taxon>Sclerotiniaceae</taxon>
        <taxon>Sclerotinia</taxon>
    </lineage>
</organism>
<dbReference type="PANTHER" id="PTHR47582:SF1">
    <property type="entry name" value="P450, PUTATIVE (EUROFUNG)-RELATED"/>
    <property type="match status" value="1"/>
</dbReference>
<gene>
    <name evidence="1" type="ORF">sscle_07g059260</name>
</gene>
<dbReference type="PANTHER" id="PTHR47582">
    <property type="entry name" value="P450, PUTATIVE (EUROFUNG)-RELATED"/>
    <property type="match status" value="1"/>
</dbReference>
<name>A0A1D9Q8D2_SCLS1</name>
<protein>
    <submittedName>
        <fullName evidence="1">Uncharacterized protein</fullName>
    </submittedName>
</protein>
<dbReference type="AlphaFoldDB" id="A0A1D9Q8D2"/>
<evidence type="ECO:0000313" key="1">
    <source>
        <dbReference type="EMBL" id="APA11156.1"/>
    </source>
</evidence>